<protein>
    <submittedName>
        <fullName evidence="1">Uncharacterized protein</fullName>
    </submittedName>
</protein>
<accession>A0AB32XD93</accession>
<dbReference type="AlphaFoldDB" id="A0AB32XD93"/>
<proteinExistence type="predicted"/>
<evidence type="ECO:0000313" key="2">
    <source>
        <dbReference type="Proteomes" id="UP000007473"/>
    </source>
</evidence>
<dbReference type="Proteomes" id="UP000007473">
    <property type="component" value="Chromosome"/>
</dbReference>
<reference evidence="1 2" key="1">
    <citation type="journal article" date="2011" name="J. Bacteriol.">
        <title>Genome sequence of the repetitive-sequence-rich Mycoplasma fermentans strain M64.</title>
        <authorList>
            <person name="Shu H.W."/>
            <person name="Liu T.T."/>
            <person name="Chang H.Y."/>
            <person name="Liu Y.M."/>
            <person name="Wu K.M."/>
            <person name="Shu H.Y."/>
            <person name="Tsai S.F."/>
            <person name="Hsiao K.J."/>
            <person name="Hu W.S."/>
            <person name="Ng W.V."/>
        </authorList>
    </citation>
    <scope>NUCLEOTIDE SEQUENCE [LARGE SCALE GENOMIC DNA]</scope>
    <source>
        <strain evidence="1 2">M64</strain>
    </source>
</reference>
<dbReference type="RefSeq" id="WP_013527195.1">
    <property type="nucleotide sequence ID" value="NC_014921.1"/>
</dbReference>
<gene>
    <name evidence="1" type="ordered locus">MfeM64YM_1041</name>
</gene>
<sequence>MVRLGGRELYLDPTWNDPTMGPSMKNYFEGKKMMPHRFTYYLLTWDQIKNTGNTARDFDQSIKKIAAYRQSLGLDYIHVN</sequence>
<dbReference type="KEGG" id="mfm:MfeM64YM_1041"/>
<organism evidence="1 2">
    <name type="scientific">Mycoplasmopsis fermentans (strain M64)</name>
    <name type="common">Mycoplasma fermentans</name>
    <dbReference type="NCBI Taxonomy" id="943945"/>
    <lineage>
        <taxon>Bacteria</taxon>
        <taxon>Bacillati</taxon>
        <taxon>Mycoplasmatota</taxon>
        <taxon>Mycoplasmoidales</taxon>
        <taxon>Metamycoplasmataceae</taxon>
        <taxon>Mycoplasmopsis</taxon>
    </lineage>
</organism>
<dbReference type="EMBL" id="CP002458">
    <property type="protein sequence ID" value="ADV35036.1"/>
    <property type="molecule type" value="Genomic_DNA"/>
</dbReference>
<evidence type="ECO:0000313" key="1">
    <source>
        <dbReference type="EMBL" id="ADV35036.1"/>
    </source>
</evidence>
<name>A0AB32XD93_MYCFM</name>